<dbReference type="KEGG" id="olu:OSTLU_50892"/>
<keyword evidence="2 4" id="KW-0396">Initiation factor</keyword>
<dbReference type="OMA" id="AGWFIRN"/>
<organism evidence="6 7">
    <name type="scientific">Ostreococcus lucimarinus (strain CCE9901)</name>
    <dbReference type="NCBI Taxonomy" id="436017"/>
    <lineage>
        <taxon>Eukaryota</taxon>
        <taxon>Viridiplantae</taxon>
        <taxon>Chlorophyta</taxon>
        <taxon>Mamiellophyceae</taxon>
        <taxon>Mamiellales</taxon>
        <taxon>Bathycoccaceae</taxon>
        <taxon>Ostreococcus</taxon>
    </lineage>
</organism>
<keyword evidence="7" id="KW-1185">Reference proteome</keyword>
<evidence type="ECO:0000256" key="5">
    <source>
        <dbReference type="PROSITE-ProRule" id="PRU00339"/>
    </source>
</evidence>
<sequence>MASASARDAVKQFVTYFYRHIREKNVYETLTMYERSFPAIGERFFKKTAWPTPDAIATYAENDPVFKMLYAELYYRHLHQATTPSANERKGSWENYCELFGALLHGDANMQLPNVWLYEMVDEFVYQFQSFRQFKGSSKRTSEELQAIKALDAQVWDRTSMLNFLKALVDKSDIVRVLERERAGEISFAANEGYALDSSNVLPTLGYCAQIGICRLHVLTGDYEGALAALDAVDLDKDGLFKKIPGAYVATSYHVGFAYFMLGRYTDAIRHFNESIQYVERLRFGAARPHALPLLLKKQEQMYALIAITMALVPGQQYLLDGSVSLGLHQKYSEKVNRMTSGEVAVFDDLFSYACPKFVASGDGDNSEAHKTQLKAFLDSVATHAVIPKLRGYLRMYTSIKLDKLAALVETPVESLKASLKAFVQGYTVKEWTGGASALDGEEVYCGDMSVILDGDVVRVEETKKAKSAREFFARTNQKLAASLEDLAQAKPLLIKPSAIVG</sequence>
<protein>
    <recommendedName>
        <fullName evidence="4">Eukaryotic translation initiation factor 3 subunit L</fullName>
        <shortName evidence="4">eIF3l</shortName>
    </recommendedName>
</protein>
<dbReference type="Proteomes" id="UP000001568">
    <property type="component" value="Chromosome 11"/>
</dbReference>
<dbReference type="Pfam" id="PF10255">
    <property type="entry name" value="Paf67"/>
    <property type="match status" value="1"/>
</dbReference>
<dbReference type="HOGENOM" id="CLU_029210_1_0_1"/>
<comment type="similarity">
    <text evidence="4">Belongs to the eIF-3 subunit L family.</text>
</comment>
<dbReference type="RefSeq" id="XP_001420552.1">
    <property type="nucleotide sequence ID" value="XM_001420515.1"/>
</dbReference>
<keyword evidence="5" id="KW-0802">TPR repeat</keyword>
<dbReference type="eggNOG" id="KOG3677">
    <property type="taxonomic scope" value="Eukaryota"/>
</dbReference>
<evidence type="ECO:0000256" key="3">
    <source>
        <dbReference type="ARBA" id="ARBA00022917"/>
    </source>
</evidence>
<comment type="subunit">
    <text evidence="4">Component of the eukaryotic translation initiation factor 3 (eIF-3) complex.</text>
</comment>
<proteinExistence type="inferred from homology"/>
<dbReference type="GO" id="GO:0003743">
    <property type="term" value="F:translation initiation factor activity"/>
    <property type="evidence" value="ECO:0007669"/>
    <property type="project" value="UniProtKB-UniRule"/>
</dbReference>
<dbReference type="GO" id="GO:0033290">
    <property type="term" value="C:eukaryotic 48S preinitiation complex"/>
    <property type="evidence" value="ECO:0007669"/>
    <property type="project" value="UniProtKB-UniRule"/>
</dbReference>
<dbReference type="SUPFAM" id="SSF48452">
    <property type="entry name" value="TPR-like"/>
    <property type="match status" value="1"/>
</dbReference>
<dbReference type="GO" id="GO:0016282">
    <property type="term" value="C:eukaryotic 43S preinitiation complex"/>
    <property type="evidence" value="ECO:0007669"/>
    <property type="project" value="UniProtKB-UniRule"/>
</dbReference>
<evidence type="ECO:0000256" key="4">
    <source>
        <dbReference type="HAMAP-Rule" id="MF_03011"/>
    </source>
</evidence>
<gene>
    <name evidence="6" type="ORF">OSTLU_50892</name>
</gene>
<dbReference type="GeneID" id="5004291"/>
<dbReference type="STRING" id="436017.A4S558"/>
<dbReference type="GO" id="GO:0001732">
    <property type="term" value="P:formation of cytoplasmic translation initiation complex"/>
    <property type="evidence" value="ECO:0007669"/>
    <property type="project" value="UniProtKB-UniRule"/>
</dbReference>
<dbReference type="Gramene" id="ABO98845">
    <property type="protein sequence ID" value="ABO98845"/>
    <property type="gene ID" value="OSTLU_50892"/>
</dbReference>
<dbReference type="InterPro" id="IPR011990">
    <property type="entry name" value="TPR-like_helical_dom_sf"/>
</dbReference>
<evidence type="ECO:0000313" key="6">
    <source>
        <dbReference type="EMBL" id="ABO98845.1"/>
    </source>
</evidence>
<dbReference type="GO" id="GO:0005852">
    <property type="term" value="C:eukaryotic translation initiation factor 3 complex"/>
    <property type="evidence" value="ECO:0007669"/>
    <property type="project" value="UniProtKB-UniRule"/>
</dbReference>
<reference evidence="6 7" key="1">
    <citation type="journal article" date="2007" name="Proc. Natl. Acad. Sci. U.S.A.">
        <title>The tiny eukaryote Ostreococcus provides genomic insights into the paradox of plankton speciation.</title>
        <authorList>
            <person name="Palenik B."/>
            <person name="Grimwood J."/>
            <person name="Aerts A."/>
            <person name="Rouze P."/>
            <person name="Salamov A."/>
            <person name="Putnam N."/>
            <person name="Dupont C."/>
            <person name="Jorgensen R."/>
            <person name="Derelle E."/>
            <person name="Rombauts S."/>
            <person name="Zhou K."/>
            <person name="Otillar R."/>
            <person name="Merchant S.S."/>
            <person name="Podell S."/>
            <person name="Gaasterland T."/>
            <person name="Napoli C."/>
            <person name="Gendler K."/>
            <person name="Manuell A."/>
            <person name="Tai V."/>
            <person name="Vallon O."/>
            <person name="Piganeau G."/>
            <person name="Jancek S."/>
            <person name="Heijde M."/>
            <person name="Jabbari K."/>
            <person name="Bowler C."/>
            <person name="Lohr M."/>
            <person name="Robbens S."/>
            <person name="Werner G."/>
            <person name="Dubchak I."/>
            <person name="Pazour G.J."/>
            <person name="Ren Q."/>
            <person name="Paulsen I."/>
            <person name="Delwiche C."/>
            <person name="Schmutz J."/>
            <person name="Rokhsar D."/>
            <person name="Van de Peer Y."/>
            <person name="Moreau H."/>
            <person name="Grigoriev I.V."/>
        </authorList>
    </citation>
    <scope>NUCLEOTIDE SEQUENCE [LARGE SCALE GENOMIC DNA]</scope>
    <source>
        <strain evidence="6 7">CCE9901</strain>
    </source>
</reference>
<feature type="repeat" description="TPR" evidence="5">
    <location>
        <begin position="249"/>
        <end position="282"/>
    </location>
</feature>
<dbReference type="PANTHER" id="PTHR13242:SF0">
    <property type="entry name" value="EUKARYOTIC TRANSLATION INITIATION FACTOR 3 SUBUNIT L"/>
    <property type="match status" value="1"/>
</dbReference>
<evidence type="ECO:0000256" key="1">
    <source>
        <dbReference type="ARBA" id="ARBA00022490"/>
    </source>
</evidence>
<dbReference type="PROSITE" id="PS50005">
    <property type="entry name" value="TPR"/>
    <property type="match status" value="1"/>
</dbReference>
<comment type="subcellular location">
    <subcellularLocation>
        <location evidence="4">Cytoplasm</location>
    </subcellularLocation>
</comment>
<dbReference type="AlphaFoldDB" id="A4S558"/>
<keyword evidence="1 4" id="KW-0963">Cytoplasm</keyword>
<keyword evidence="3 4" id="KW-0648">Protein biosynthesis</keyword>
<dbReference type="EMBL" id="CP000591">
    <property type="protein sequence ID" value="ABO98845.1"/>
    <property type="molecule type" value="Genomic_DNA"/>
</dbReference>
<accession>A4S558</accession>
<dbReference type="HAMAP" id="MF_03011">
    <property type="entry name" value="eIF3l"/>
    <property type="match status" value="1"/>
</dbReference>
<dbReference type="InterPro" id="IPR019382">
    <property type="entry name" value="eIF3l"/>
</dbReference>
<dbReference type="Gene3D" id="1.25.40.10">
    <property type="entry name" value="Tetratricopeptide repeat domain"/>
    <property type="match status" value="1"/>
</dbReference>
<dbReference type="PANTHER" id="PTHR13242">
    <property type="entry name" value="EUKARYOTIC TRANSLATION INITIATION FACTOR 3"/>
    <property type="match status" value="1"/>
</dbReference>
<dbReference type="OrthoDB" id="15082at2759"/>
<name>A4S558_OSTLU</name>
<comment type="function">
    <text evidence="4">Component of the eukaryotic translation initiation factor 3 (eIF-3) complex, which is involved in protein synthesis of a specialized repertoire of mRNAs and, together with other initiation factors, stimulates binding of mRNA and methionyl-tRNAi to the 40S ribosome. The eIF-3 complex specifically targets and initiates translation of a subset of mRNAs involved in cell proliferation.</text>
</comment>
<evidence type="ECO:0000256" key="2">
    <source>
        <dbReference type="ARBA" id="ARBA00022540"/>
    </source>
</evidence>
<evidence type="ECO:0000313" key="7">
    <source>
        <dbReference type="Proteomes" id="UP000001568"/>
    </source>
</evidence>
<dbReference type="InterPro" id="IPR019734">
    <property type="entry name" value="TPR_rpt"/>
</dbReference>